<feature type="binding site" evidence="9">
    <location>
        <position position="157"/>
    </location>
    <ligand>
        <name>substrate</name>
    </ligand>
</feature>
<dbReference type="EMBL" id="JBHTLD010000126">
    <property type="protein sequence ID" value="MFD1187253.1"/>
    <property type="molecule type" value="Genomic_DNA"/>
</dbReference>
<dbReference type="SUPFAM" id="SSF53633">
    <property type="entry name" value="Carbamate kinase-like"/>
    <property type="match status" value="1"/>
</dbReference>
<dbReference type="CDD" id="cd04238">
    <property type="entry name" value="AAK_NAGK-like"/>
    <property type="match status" value="1"/>
</dbReference>
<keyword evidence="12" id="KW-1185">Reference proteome</keyword>
<feature type="binding site" evidence="9">
    <location>
        <position position="59"/>
    </location>
    <ligand>
        <name>substrate</name>
    </ligand>
</feature>
<evidence type="ECO:0000259" key="10">
    <source>
        <dbReference type="Pfam" id="PF00696"/>
    </source>
</evidence>
<dbReference type="GO" id="GO:0003991">
    <property type="term" value="F:acetylglutamate kinase activity"/>
    <property type="evidence" value="ECO:0007669"/>
    <property type="project" value="UniProtKB-EC"/>
</dbReference>
<organism evidence="11 12">
    <name type="scientific">Pontibacter rugosus</name>
    <dbReference type="NCBI Taxonomy" id="1745966"/>
    <lineage>
        <taxon>Bacteria</taxon>
        <taxon>Pseudomonadati</taxon>
        <taxon>Bacteroidota</taxon>
        <taxon>Cytophagia</taxon>
        <taxon>Cytophagales</taxon>
        <taxon>Hymenobacteraceae</taxon>
        <taxon>Pontibacter</taxon>
    </lineage>
</organism>
<comment type="caution">
    <text evidence="11">The sequence shown here is derived from an EMBL/GenBank/DDBJ whole genome shotgun (WGS) entry which is preliminary data.</text>
</comment>
<comment type="function">
    <text evidence="9">Catalyzes the ATP-dependent phosphorylation of N-acetyl-L-glutamate.</text>
</comment>
<dbReference type="PIRSF" id="PIRSF000728">
    <property type="entry name" value="NAGK"/>
    <property type="match status" value="1"/>
</dbReference>
<sequence length="262" mass="27626">MIVVKIGGNILDTPERLQRFLIDFAKLPGPKLLVHGGGKIASAIGQRLGITPKMVEGRRVTDAETLDLVTMVYGGLVNKQVVAQLQALGCNAIGLTGADANLILATKRPVREVDYGFAGDVAGAPDINVQALEAFFSVGLTPVCAPLTHDGKGSMLNTNADTIASVLATALAPKYSVKLVYCFEKRGVLQDPEDDASVIRHIDSQKYSHLKATGVVSAGMIPKLDNAFAALEQGVEQVLICEAEALASLNQDNFSGTTLSIL</sequence>
<keyword evidence="7 9" id="KW-0067">ATP-binding</keyword>
<feature type="site" description="Transition state stabilizer" evidence="9">
    <location>
        <position position="223"/>
    </location>
</feature>
<dbReference type="InterPro" id="IPR036393">
    <property type="entry name" value="AceGlu_kinase-like_sf"/>
</dbReference>
<evidence type="ECO:0000256" key="4">
    <source>
        <dbReference type="ARBA" id="ARBA00022679"/>
    </source>
</evidence>
<gene>
    <name evidence="9 11" type="primary">argB</name>
    <name evidence="11" type="ORF">ACFQ2O_13635</name>
</gene>
<evidence type="ECO:0000256" key="6">
    <source>
        <dbReference type="ARBA" id="ARBA00022777"/>
    </source>
</evidence>
<keyword evidence="2 9" id="KW-0055">Arginine biosynthesis</keyword>
<dbReference type="NCBIfam" id="TIGR00761">
    <property type="entry name" value="argB"/>
    <property type="match status" value="1"/>
</dbReference>
<dbReference type="Gene3D" id="3.40.1160.10">
    <property type="entry name" value="Acetylglutamate kinase-like"/>
    <property type="match status" value="1"/>
</dbReference>
<dbReference type="EC" id="2.7.2.8" evidence="9"/>
<evidence type="ECO:0000256" key="8">
    <source>
        <dbReference type="ARBA" id="ARBA00048141"/>
    </source>
</evidence>
<feature type="domain" description="Aspartate/glutamate/uridylate kinase" evidence="10">
    <location>
        <begin position="1"/>
        <end position="241"/>
    </location>
</feature>
<proteinExistence type="inferred from homology"/>
<name>A0ABW3SRN9_9BACT</name>
<evidence type="ECO:0000256" key="2">
    <source>
        <dbReference type="ARBA" id="ARBA00022571"/>
    </source>
</evidence>
<evidence type="ECO:0000313" key="12">
    <source>
        <dbReference type="Proteomes" id="UP001597094"/>
    </source>
</evidence>
<keyword evidence="4 9" id="KW-0808">Transferase</keyword>
<evidence type="ECO:0000256" key="3">
    <source>
        <dbReference type="ARBA" id="ARBA00022605"/>
    </source>
</evidence>
<feature type="binding site" evidence="9">
    <location>
        <begin position="37"/>
        <end position="38"/>
    </location>
    <ligand>
        <name>substrate</name>
    </ligand>
</feature>
<evidence type="ECO:0000256" key="7">
    <source>
        <dbReference type="ARBA" id="ARBA00022840"/>
    </source>
</evidence>
<comment type="pathway">
    <text evidence="1 9">Amino-acid biosynthesis; L-arginine biosynthesis; N(2)-acetyl-L-ornithine from L-glutamate: step 2/4.</text>
</comment>
<dbReference type="HAMAP" id="MF_00082">
    <property type="entry name" value="ArgB"/>
    <property type="match status" value="1"/>
</dbReference>
<evidence type="ECO:0000313" key="11">
    <source>
        <dbReference type="EMBL" id="MFD1187253.1"/>
    </source>
</evidence>
<comment type="catalytic activity">
    <reaction evidence="8 9">
        <text>N-acetyl-L-glutamate + ATP = N-acetyl-L-glutamyl 5-phosphate + ADP</text>
        <dbReference type="Rhea" id="RHEA:14629"/>
        <dbReference type="ChEBI" id="CHEBI:30616"/>
        <dbReference type="ChEBI" id="CHEBI:44337"/>
        <dbReference type="ChEBI" id="CHEBI:57936"/>
        <dbReference type="ChEBI" id="CHEBI:456216"/>
        <dbReference type="EC" id="2.7.2.8"/>
    </reaction>
</comment>
<evidence type="ECO:0000256" key="1">
    <source>
        <dbReference type="ARBA" id="ARBA00004828"/>
    </source>
</evidence>
<dbReference type="RefSeq" id="WP_377528523.1">
    <property type="nucleotide sequence ID" value="NZ_JBHTLD010000126.1"/>
</dbReference>
<comment type="similarity">
    <text evidence="9">Belongs to the acetylglutamate kinase family. ArgB subfamily.</text>
</comment>
<keyword evidence="6 9" id="KW-0418">Kinase</keyword>
<dbReference type="PANTHER" id="PTHR23342">
    <property type="entry name" value="N-ACETYLGLUTAMATE SYNTHASE"/>
    <property type="match status" value="1"/>
</dbReference>
<dbReference type="InterPro" id="IPR001048">
    <property type="entry name" value="Asp/Glu/Uridylate_kinase"/>
</dbReference>
<dbReference type="InterPro" id="IPR037528">
    <property type="entry name" value="ArgB"/>
</dbReference>
<comment type="subcellular location">
    <subcellularLocation>
        <location evidence="9">Cytoplasm</location>
    </subcellularLocation>
</comment>
<dbReference type="PANTHER" id="PTHR23342:SF0">
    <property type="entry name" value="N-ACETYLGLUTAMATE SYNTHASE, MITOCHONDRIAL"/>
    <property type="match status" value="1"/>
</dbReference>
<dbReference type="InterPro" id="IPR004662">
    <property type="entry name" value="AcgluKinase_fam"/>
</dbReference>
<keyword evidence="3 9" id="KW-0028">Amino-acid biosynthesis</keyword>
<evidence type="ECO:0000256" key="9">
    <source>
        <dbReference type="HAMAP-Rule" id="MF_00082"/>
    </source>
</evidence>
<reference evidence="12" key="1">
    <citation type="journal article" date="2019" name="Int. J. Syst. Evol. Microbiol.">
        <title>The Global Catalogue of Microorganisms (GCM) 10K type strain sequencing project: providing services to taxonomists for standard genome sequencing and annotation.</title>
        <authorList>
            <consortium name="The Broad Institute Genomics Platform"/>
            <consortium name="The Broad Institute Genome Sequencing Center for Infectious Disease"/>
            <person name="Wu L."/>
            <person name="Ma J."/>
        </authorList>
    </citation>
    <scope>NUCLEOTIDE SEQUENCE [LARGE SCALE GENOMIC DNA]</scope>
    <source>
        <strain evidence="12">JCM 31319</strain>
    </source>
</reference>
<keyword evidence="5 9" id="KW-0547">Nucleotide-binding</keyword>
<evidence type="ECO:0000256" key="5">
    <source>
        <dbReference type="ARBA" id="ARBA00022741"/>
    </source>
</evidence>
<keyword evidence="9" id="KW-0963">Cytoplasm</keyword>
<dbReference type="Pfam" id="PF00696">
    <property type="entry name" value="AA_kinase"/>
    <property type="match status" value="1"/>
</dbReference>
<dbReference type="Proteomes" id="UP001597094">
    <property type="component" value="Unassembled WGS sequence"/>
</dbReference>
<protein>
    <recommendedName>
        <fullName evidence="9">Acetylglutamate kinase</fullName>
        <ecNumber evidence="9">2.7.2.8</ecNumber>
    </recommendedName>
    <alternativeName>
        <fullName evidence="9">N-acetyl-L-glutamate 5-phosphotransferase</fullName>
    </alternativeName>
    <alternativeName>
        <fullName evidence="9">NAG kinase</fullName>
        <shortName evidence="9">NAGK</shortName>
    </alternativeName>
</protein>
<accession>A0ABW3SRN9</accession>
<feature type="site" description="Transition state stabilizer" evidence="9">
    <location>
        <position position="5"/>
    </location>
</feature>